<organism evidence="2 3">
    <name type="scientific">Emiliania huxleyi (strain CCMP1516)</name>
    <dbReference type="NCBI Taxonomy" id="280463"/>
    <lineage>
        <taxon>Eukaryota</taxon>
        <taxon>Haptista</taxon>
        <taxon>Haptophyta</taxon>
        <taxon>Prymnesiophyceae</taxon>
        <taxon>Isochrysidales</taxon>
        <taxon>Noelaerhabdaceae</taxon>
        <taxon>Emiliania</taxon>
    </lineage>
</organism>
<name>A0A0D3IQN9_EMIH1</name>
<reference evidence="3" key="1">
    <citation type="journal article" date="2013" name="Nature">
        <title>Pan genome of the phytoplankton Emiliania underpins its global distribution.</title>
        <authorList>
            <person name="Read B.A."/>
            <person name="Kegel J."/>
            <person name="Klute M.J."/>
            <person name="Kuo A."/>
            <person name="Lefebvre S.C."/>
            <person name="Maumus F."/>
            <person name="Mayer C."/>
            <person name="Miller J."/>
            <person name="Monier A."/>
            <person name="Salamov A."/>
            <person name="Young J."/>
            <person name="Aguilar M."/>
            <person name="Claverie J.M."/>
            <person name="Frickenhaus S."/>
            <person name="Gonzalez K."/>
            <person name="Herman E.K."/>
            <person name="Lin Y.C."/>
            <person name="Napier J."/>
            <person name="Ogata H."/>
            <person name="Sarno A.F."/>
            <person name="Shmutz J."/>
            <person name="Schroeder D."/>
            <person name="de Vargas C."/>
            <person name="Verret F."/>
            <person name="von Dassow P."/>
            <person name="Valentin K."/>
            <person name="Van de Peer Y."/>
            <person name="Wheeler G."/>
            <person name="Dacks J.B."/>
            <person name="Delwiche C.F."/>
            <person name="Dyhrman S.T."/>
            <person name="Glockner G."/>
            <person name="John U."/>
            <person name="Richards T."/>
            <person name="Worden A.Z."/>
            <person name="Zhang X."/>
            <person name="Grigoriev I.V."/>
            <person name="Allen A.E."/>
            <person name="Bidle K."/>
            <person name="Borodovsky M."/>
            <person name="Bowler C."/>
            <person name="Brownlee C."/>
            <person name="Cock J.M."/>
            <person name="Elias M."/>
            <person name="Gladyshev V.N."/>
            <person name="Groth M."/>
            <person name="Guda C."/>
            <person name="Hadaegh A."/>
            <person name="Iglesias-Rodriguez M.D."/>
            <person name="Jenkins J."/>
            <person name="Jones B.M."/>
            <person name="Lawson T."/>
            <person name="Leese F."/>
            <person name="Lindquist E."/>
            <person name="Lobanov A."/>
            <person name="Lomsadze A."/>
            <person name="Malik S.B."/>
            <person name="Marsh M.E."/>
            <person name="Mackinder L."/>
            <person name="Mock T."/>
            <person name="Mueller-Roeber B."/>
            <person name="Pagarete A."/>
            <person name="Parker M."/>
            <person name="Probert I."/>
            <person name="Quesneville H."/>
            <person name="Raines C."/>
            <person name="Rensing S.A."/>
            <person name="Riano-Pachon D.M."/>
            <person name="Richier S."/>
            <person name="Rokitta S."/>
            <person name="Shiraiwa Y."/>
            <person name="Soanes D.M."/>
            <person name="van der Giezen M."/>
            <person name="Wahlund T.M."/>
            <person name="Williams B."/>
            <person name="Wilson W."/>
            <person name="Wolfe G."/>
            <person name="Wurch L.L."/>
        </authorList>
    </citation>
    <scope>NUCLEOTIDE SEQUENCE</scope>
</reference>
<keyword evidence="1" id="KW-0472">Membrane</keyword>
<evidence type="ECO:0000313" key="2">
    <source>
        <dbReference type="EnsemblProtists" id="EOD13574"/>
    </source>
</evidence>
<feature type="transmembrane region" description="Helical" evidence="1">
    <location>
        <begin position="76"/>
        <end position="101"/>
    </location>
</feature>
<dbReference type="HOGENOM" id="CLU_649625_0_0_1"/>
<sequence>MCMSPSAQLKKGEPGPLTVPWGFAAQLEARPPPGCGWFSVADMLRRTAYSLGLFYYSLATQPLTFSRFALQYNRLWFGGAAGTAMTLLLPATPALLAAVAWGKRLRDYLLPQPGDDWKMAGPGRIWFLPPPSTLASIVYDALTPLADYVAAFVLFGDDPDGVEHTWYDAICKKEYWCGLLDAADARRPLQLGAWDGAALHDVSRGVESGGCDLVCKISDSYLGIGDRVFKRGVDFVTRGEVEDELRADPLYAGKPAVLCEIVSPSASLEVSSDGYGPVHSLDILTLRTGEGAKVLSVVLWTDCTTWSSHSAAAGYLVDVETETIVAPTAWYAPYFASMQAPLVGQRVPGAREACLKAMAAHDASELEWLTCVGWDAMITDEGPTFFEGNVAAYRTPRRMALSLSLADGFRSWMATRGKRSAAA</sequence>
<evidence type="ECO:0000313" key="3">
    <source>
        <dbReference type="Proteomes" id="UP000013827"/>
    </source>
</evidence>
<keyword evidence="1" id="KW-0812">Transmembrane</keyword>
<evidence type="ECO:0008006" key="4">
    <source>
        <dbReference type="Google" id="ProtNLM"/>
    </source>
</evidence>
<dbReference type="eggNOG" id="ENOG502SQP8">
    <property type="taxonomic scope" value="Eukaryota"/>
</dbReference>
<accession>A0A0D3IQN9</accession>
<dbReference type="Proteomes" id="UP000013827">
    <property type="component" value="Unassembled WGS sequence"/>
</dbReference>
<keyword evidence="1" id="KW-1133">Transmembrane helix</keyword>
<dbReference type="RefSeq" id="XP_005766003.1">
    <property type="nucleotide sequence ID" value="XM_005765946.1"/>
</dbReference>
<dbReference type="KEGG" id="ehx:EMIHUDRAFT_437127"/>
<reference evidence="2" key="2">
    <citation type="submission" date="2024-10" db="UniProtKB">
        <authorList>
            <consortium name="EnsemblProtists"/>
        </authorList>
    </citation>
    <scope>IDENTIFICATION</scope>
</reference>
<dbReference type="PaxDb" id="2903-EOD13574"/>
<dbReference type="GeneID" id="17259751"/>
<keyword evidence="3" id="KW-1185">Reference proteome</keyword>
<protein>
    <recommendedName>
        <fullName evidence="4">Alpha-L-glutamate ligase-related protein ATP-grasp domain-containing protein</fullName>
    </recommendedName>
</protein>
<proteinExistence type="predicted"/>
<dbReference type="EnsemblProtists" id="EOD13574">
    <property type="protein sequence ID" value="EOD13574"/>
    <property type="gene ID" value="EMIHUDRAFT_437127"/>
</dbReference>
<dbReference type="AlphaFoldDB" id="A0A0D3IQN9"/>
<evidence type="ECO:0000256" key="1">
    <source>
        <dbReference type="SAM" id="Phobius"/>
    </source>
</evidence>